<dbReference type="Proteomes" id="UP000000763">
    <property type="component" value="Chromosome 9"/>
</dbReference>
<evidence type="ECO:0000313" key="1">
    <source>
        <dbReference type="EMBL" id="BAH94672.1"/>
    </source>
</evidence>
<dbReference type="KEGG" id="dosa:Os09g0520400"/>
<proteinExistence type="predicted"/>
<evidence type="ECO:0000313" key="2">
    <source>
        <dbReference type="Proteomes" id="UP000000763"/>
    </source>
</evidence>
<accession>C7J6L5</accession>
<dbReference type="EMBL" id="AP008215">
    <property type="protein sequence ID" value="BAH94672.1"/>
    <property type="molecule type" value="Genomic_DNA"/>
</dbReference>
<gene>
    <name evidence="1" type="ordered locus">Os09g0520400</name>
</gene>
<reference evidence="2" key="2">
    <citation type="journal article" date="2008" name="Nucleic Acids Res.">
        <title>The rice annotation project database (RAP-DB): 2008 update.</title>
        <authorList>
            <consortium name="The rice annotation project (RAP)"/>
        </authorList>
    </citation>
    <scope>GENOME REANNOTATION</scope>
    <source>
        <strain evidence="2">cv. Nipponbare</strain>
    </source>
</reference>
<reference evidence="1 2" key="1">
    <citation type="journal article" date="2005" name="Nature">
        <title>The map-based sequence of the rice genome.</title>
        <authorList>
            <consortium name="International rice genome sequencing project (IRGSP)"/>
            <person name="Matsumoto T."/>
            <person name="Wu J."/>
            <person name="Kanamori H."/>
            <person name="Katayose Y."/>
            <person name="Fujisawa M."/>
            <person name="Namiki N."/>
            <person name="Mizuno H."/>
            <person name="Yamamoto K."/>
            <person name="Antonio B.A."/>
            <person name="Baba T."/>
            <person name="Sakata K."/>
            <person name="Nagamura Y."/>
            <person name="Aoki H."/>
            <person name="Arikawa K."/>
            <person name="Arita K."/>
            <person name="Bito T."/>
            <person name="Chiden Y."/>
            <person name="Fujitsuka N."/>
            <person name="Fukunaka R."/>
            <person name="Hamada M."/>
            <person name="Harada C."/>
            <person name="Hayashi A."/>
            <person name="Hijishita S."/>
            <person name="Honda M."/>
            <person name="Hosokawa S."/>
            <person name="Ichikawa Y."/>
            <person name="Idonuma A."/>
            <person name="Iijima M."/>
            <person name="Ikeda M."/>
            <person name="Ikeno M."/>
            <person name="Ito K."/>
            <person name="Ito S."/>
            <person name="Ito T."/>
            <person name="Ito Y."/>
            <person name="Ito Y."/>
            <person name="Iwabuchi A."/>
            <person name="Kamiya K."/>
            <person name="Karasawa W."/>
            <person name="Kurita K."/>
            <person name="Katagiri S."/>
            <person name="Kikuta A."/>
            <person name="Kobayashi H."/>
            <person name="Kobayashi N."/>
            <person name="Machita K."/>
            <person name="Maehara T."/>
            <person name="Masukawa M."/>
            <person name="Mizubayashi T."/>
            <person name="Mukai Y."/>
            <person name="Nagasaki H."/>
            <person name="Nagata Y."/>
            <person name="Naito S."/>
            <person name="Nakashima M."/>
            <person name="Nakama Y."/>
            <person name="Nakamichi Y."/>
            <person name="Nakamura M."/>
            <person name="Meguro A."/>
            <person name="Negishi M."/>
            <person name="Ohta I."/>
            <person name="Ohta T."/>
            <person name="Okamoto M."/>
            <person name="Ono N."/>
            <person name="Saji S."/>
            <person name="Sakaguchi M."/>
            <person name="Sakai K."/>
            <person name="Shibata M."/>
            <person name="Shimokawa T."/>
            <person name="Song J."/>
            <person name="Takazaki Y."/>
            <person name="Terasawa K."/>
            <person name="Tsugane M."/>
            <person name="Tsuji K."/>
            <person name="Ueda S."/>
            <person name="Waki K."/>
            <person name="Yamagata H."/>
            <person name="Yamamoto M."/>
            <person name="Yamamoto S."/>
            <person name="Yamane H."/>
            <person name="Yoshiki S."/>
            <person name="Yoshihara R."/>
            <person name="Yukawa K."/>
            <person name="Zhong H."/>
            <person name="Yano M."/>
            <person name="Yuan Q."/>
            <person name="Ouyang S."/>
            <person name="Liu J."/>
            <person name="Jones K.M."/>
            <person name="Gansberger K."/>
            <person name="Moffat K."/>
            <person name="Hill J."/>
            <person name="Bera J."/>
            <person name="Fadrosh D."/>
            <person name="Jin S."/>
            <person name="Johri S."/>
            <person name="Kim M."/>
            <person name="Overton L."/>
            <person name="Reardon M."/>
            <person name="Tsitrin T."/>
            <person name="Vuong H."/>
            <person name="Weaver B."/>
            <person name="Ciecko A."/>
            <person name="Tallon L."/>
            <person name="Jackson J."/>
            <person name="Pai G."/>
            <person name="Aken S.V."/>
            <person name="Utterback T."/>
            <person name="Reidmuller S."/>
            <person name="Feldblyum T."/>
            <person name="Hsiao J."/>
            <person name="Zismann V."/>
            <person name="Iobst S."/>
            <person name="de Vazeille A.R."/>
            <person name="Buell C.R."/>
            <person name="Ying K."/>
            <person name="Li Y."/>
            <person name="Lu T."/>
            <person name="Huang Y."/>
            <person name="Zhao Q."/>
            <person name="Feng Q."/>
            <person name="Zhang L."/>
            <person name="Zhu J."/>
            <person name="Weng Q."/>
            <person name="Mu J."/>
            <person name="Lu Y."/>
            <person name="Fan D."/>
            <person name="Liu Y."/>
            <person name="Guan J."/>
            <person name="Zhang Y."/>
            <person name="Yu S."/>
            <person name="Liu X."/>
            <person name="Zhang Y."/>
            <person name="Hong G."/>
            <person name="Han B."/>
            <person name="Choisne N."/>
            <person name="Demange N."/>
            <person name="Orjeda G."/>
            <person name="Samain S."/>
            <person name="Cattolico L."/>
            <person name="Pelletier E."/>
            <person name="Couloux A."/>
            <person name="Segurens B."/>
            <person name="Wincker P."/>
            <person name="D'Hont A."/>
            <person name="Scarpelli C."/>
            <person name="Weissenbach J."/>
            <person name="Salanoubat M."/>
            <person name="Quetier F."/>
            <person name="Yu Y."/>
            <person name="Kim H.R."/>
            <person name="Rambo T."/>
            <person name="Currie J."/>
            <person name="Collura K."/>
            <person name="Luo M."/>
            <person name="Yang T."/>
            <person name="Ammiraju J.S.S."/>
            <person name="Engler F."/>
            <person name="Soderlund C."/>
            <person name="Wing R.A."/>
            <person name="Palmer L.E."/>
            <person name="de la Bastide M."/>
            <person name="Spiegel L."/>
            <person name="Nascimento L."/>
            <person name="Zutavern T."/>
            <person name="O'Shaughnessy A."/>
            <person name="Dike S."/>
            <person name="Dedhia N."/>
            <person name="Preston R."/>
            <person name="Balija V."/>
            <person name="McCombie W.R."/>
            <person name="Chow T."/>
            <person name="Chen H."/>
            <person name="Chung M."/>
            <person name="Chen C."/>
            <person name="Shaw J."/>
            <person name="Wu H."/>
            <person name="Hsiao K."/>
            <person name="Chao Y."/>
            <person name="Chu M."/>
            <person name="Cheng C."/>
            <person name="Hour A."/>
            <person name="Lee P."/>
            <person name="Lin S."/>
            <person name="Lin Y."/>
            <person name="Liou J."/>
            <person name="Liu S."/>
            <person name="Hsing Y."/>
            <person name="Raghuvanshi S."/>
            <person name="Mohanty A."/>
            <person name="Bharti A.K."/>
            <person name="Gaur A."/>
            <person name="Gupta V."/>
            <person name="Kumar D."/>
            <person name="Ravi V."/>
            <person name="Vij S."/>
            <person name="Kapur A."/>
            <person name="Khurana P."/>
            <person name="Khurana P."/>
            <person name="Khurana J.P."/>
            <person name="Tyagi A.K."/>
            <person name="Gaikwad K."/>
            <person name="Singh A."/>
            <person name="Dalal V."/>
            <person name="Srivastava S."/>
            <person name="Dixit A."/>
            <person name="Pal A.K."/>
            <person name="Ghazi I.A."/>
            <person name="Yadav M."/>
            <person name="Pandit A."/>
            <person name="Bhargava A."/>
            <person name="Sureshbabu K."/>
            <person name="Batra K."/>
            <person name="Sharma T.R."/>
            <person name="Mohapatra T."/>
            <person name="Singh N.K."/>
            <person name="Messing J."/>
            <person name="Nelson A.B."/>
            <person name="Fuks G."/>
            <person name="Kavchok S."/>
            <person name="Keizer G."/>
            <person name="Linton E."/>
            <person name="Llaca V."/>
            <person name="Song R."/>
            <person name="Tanyolac B."/>
            <person name="Young S."/>
            <person name="Ho-Il K."/>
            <person name="Hahn J.H."/>
            <person name="Sangsakoo G."/>
            <person name="Vanavichit A."/>
            <person name="de Mattos Luiz.A.T."/>
            <person name="Zimmer P.D."/>
            <person name="Malone G."/>
            <person name="Dellagostin O."/>
            <person name="de Oliveira A.C."/>
            <person name="Bevan M."/>
            <person name="Bancroft I."/>
            <person name="Minx P."/>
            <person name="Cordum H."/>
            <person name="Wilson R."/>
            <person name="Cheng Z."/>
            <person name="Jin W."/>
            <person name="Jiang J."/>
            <person name="Leong S.A."/>
            <person name="Iwama H."/>
            <person name="Gojobori T."/>
            <person name="Itoh T."/>
            <person name="Niimura Y."/>
            <person name="Fujii Y."/>
            <person name="Habara T."/>
            <person name="Sakai H."/>
            <person name="Sato Y."/>
            <person name="Wilson G."/>
            <person name="Kumar K."/>
            <person name="McCouch S."/>
            <person name="Juretic N."/>
            <person name="Hoen D."/>
            <person name="Wright S."/>
            <person name="Bruskiewich R."/>
            <person name="Bureau T."/>
            <person name="Miyao A."/>
            <person name="Hirochika H."/>
            <person name="Nishikawa T."/>
            <person name="Kadowaki K."/>
            <person name="Sugiura M."/>
            <person name="Burr B."/>
            <person name="Sasaki T."/>
        </authorList>
    </citation>
    <scope>NUCLEOTIDE SEQUENCE [LARGE SCALE GENOMIC DNA]</scope>
    <source>
        <strain evidence="2">cv. Nipponbare</strain>
    </source>
</reference>
<dbReference type="AlphaFoldDB" id="C7J6L5"/>
<feature type="non-terminal residue" evidence="1">
    <location>
        <position position="1"/>
    </location>
</feature>
<protein>
    <submittedName>
        <fullName evidence="1">Os09g0520400 protein</fullName>
    </submittedName>
</protein>
<name>C7J6L5_ORYSJ</name>
<organism evidence="1 2">
    <name type="scientific">Oryza sativa subsp. japonica</name>
    <name type="common">Rice</name>
    <dbReference type="NCBI Taxonomy" id="39947"/>
    <lineage>
        <taxon>Eukaryota</taxon>
        <taxon>Viridiplantae</taxon>
        <taxon>Streptophyta</taxon>
        <taxon>Embryophyta</taxon>
        <taxon>Tracheophyta</taxon>
        <taxon>Spermatophyta</taxon>
        <taxon>Magnoliopsida</taxon>
        <taxon>Liliopsida</taxon>
        <taxon>Poales</taxon>
        <taxon>Poaceae</taxon>
        <taxon>BOP clade</taxon>
        <taxon>Oryzoideae</taxon>
        <taxon>Oryzeae</taxon>
        <taxon>Oryzinae</taxon>
        <taxon>Oryza</taxon>
        <taxon>Oryza sativa</taxon>
    </lineage>
</organism>
<sequence length="71" mass="7853">KKKSVTSLTLVCLFILYPAIFKSIGYESLQVVVDGEFVMPNGTHEETVARLIELLEPETQAGPSQIQGYQP</sequence>